<dbReference type="RefSeq" id="WP_307443809.1">
    <property type="nucleotide sequence ID" value="NZ_JAUSWP010000001.1"/>
</dbReference>
<protein>
    <recommendedName>
        <fullName evidence="3">dihydrofolate reductase</fullName>
        <ecNumber evidence="3">1.5.1.3</ecNumber>
    </recommendedName>
</protein>
<dbReference type="PRINTS" id="PR00070">
    <property type="entry name" value="DHFR"/>
</dbReference>
<accession>A0ABU0ND94</accession>
<dbReference type="PROSITE" id="PS51330">
    <property type="entry name" value="DHFR_2"/>
    <property type="match status" value="1"/>
</dbReference>
<comment type="caution">
    <text evidence="9">The sequence shown here is derived from an EMBL/GenBank/DDBJ whole genome shotgun (WGS) entry which is preliminary data.</text>
</comment>
<dbReference type="EMBL" id="JAUSWP010000001">
    <property type="protein sequence ID" value="MDQ0567418.1"/>
    <property type="molecule type" value="Genomic_DNA"/>
</dbReference>
<evidence type="ECO:0000256" key="3">
    <source>
        <dbReference type="ARBA" id="ARBA00012856"/>
    </source>
</evidence>
<keyword evidence="10" id="KW-1185">Reference proteome</keyword>
<evidence type="ECO:0000256" key="2">
    <source>
        <dbReference type="ARBA" id="ARBA00009539"/>
    </source>
</evidence>
<dbReference type="CDD" id="cd00209">
    <property type="entry name" value="DHFR"/>
    <property type="match status" value="1"/>
</dbReference>
<evidence type="ECO:0000256" key="6">
    <source>
        <dbReference type="ARBA" id="ARBA00023002"/>
    </source>
</evidence>
<dbReference type="InterPro" id="IPR017925">
    <property type="entry name" value="DHFR_CS"/>
</dbReference>
<keyword evidence="5" id="KW-0521">NADP</keyword>
<evidence type="ECO:0000256" key="1">
    <source>
        <dbReference type="ARBA" id="ARBA00004903"/>
    </source>
</evidence>
<evidence type="ECO:0000259" key="8">
    <source>
        <dbReference type="PROSITE" id="PS51330"/>
    </source>
</evidence>
<dbReference type="GO" id="GO:0004146">
    <property type="term" value="F:dihydrofolate reductase activity"/>
    <property type="evidence" value="ECO:0007669"/>
    <property type="project" value="UniProtKB-EC"/>
</dbReference>
<evidence type="ECO:0000256" key="7">
    <source>
        <dbReference type="RuleBase" id="RU004474"/>
    </source>
</evidence>
<dbReference type="EC" id="1.5.1.3" evidence="3"/>
<sequence>MIKLIWAQTKNGVIGNNNSLPWDIKEEMQHFRRTTTKKDLVMGRKTFASLNYKPLKNRLNYVLTNNVDKYKDLEKEYDNLIIVNSVDPIIEKYAKNQENEIFVIGGKIIYELFLDSADEIIRSIIKKDYQGDTFMRDLDVNKFDKISQEDYEEFYIERWVRK</sequence>
<reference evidence="9" key="1">
    <citation type="submission" date="2023-07" db="EMBL/GenBank/DDBJ databases">
        <title>Genomic Encyclopedia of Type Strains, Phase IV (KMG-IV): sequencing the most valuable type-strain genomes for metagenomic binning, comparative biology and taxonomic classification.</title>
        <authorList>
            <person name="Goeker M."/>
        </authorList>
    </citation>
    <scope>NUCLEOTIDE SEQUENCE [LARGE SCALE GENOMIC DNA]</scope>
    <source>
        <strain evidence="9">DSM 22019</strain>
    </source>
</reference>
<keyword evidence="4" id="KW-0554">One-carbon metabolism</keyword>
<evidence type="ECO:0000313" key="9">
    <source>
        <dbReference type="EMBL" id="MDQ0567418.1"/>
    </source>
</evidence>
<dbReference type="PANTHER" id="PTHR48069:SF3">
    <property type="entry name" value="DIHYDROFOLATE REDUCTASE"/>
    <property type="match status" value="1"/>
</dbReference>
<dbReference type="PROSITE" id="PS00075">
    <property type="entry name" value="DHFR_1"/>
    <property type="match status" value="1"/>
</dbReference>
<dbReference type="PANTHER" id="PTHR48069">
    <property type="entry name" value="DIHYDROFOLATE REDUCTASE"/>
    <property type="match status" value="1"/>
</dbReference>
<feature type="domain" description="DHFR" evidence="8">
    <location>
        <begin position="1"/>
        <end position="162"/>
    </location>
</feature>
<evidence type="ECO:0000256" key="5">
    <source>
        <dbReference type="ARBA" id="ARBA00022857"/>
    </source>
</evidence>
<dbReference type="Pfam" id="PF00186">
    <property type="entry name" value="DHFR_1"/>
    <property type="match status" value="1"/>
</dbReference>
<evidence type="ECO:0000256" key="4">
    <source>
        <dbReference type="ARBA" id="ARBA00022563"/>
    </source>
</evidence>
<dbReference type="Gene3D" id="3.40.430.10">
    <property type="entry name" value="Dihydrofolate Reductase, subunit A"/>
    <property type="match status" value="1"/>
</dbReference>
<dbReference type="InterPro" id="IPR001796">
    <property type="entry name" value="DHFR_dom"/>
</dbReference>
<gene>
    <name evidence="9" type="ORF">J2Z63_000039</name>
</gene>
<comment type="pathway">
    <text evidence="1">Cofactor biosynthesis; tetrahydrofolate biosynthesis; 5,6,7,8-tetrahydrofolate from 7,8-dihydrofolate: step 1/1.</text>
</comment>
<dbReference type="InterPro" id="IPR024072">
    <property type="entry name" value="DHFR-like_dom_sf"/>
</dbReference>
<keyword evidence="6 9" id="KW-0560">Oxidoreductase</keyword>
<proteinExistence type="inferred from homology"/>
<dbReference type="InterPro" id="IPR012259">
    <property type="entry name" value="DHFR"/>
</dbReference>
<dbReference type="SUPFAM" id="SSF53597">
    <property type="entry name" value="Dihydrofolate reductase-like"/>
    <property type="match status" value="1"/>
</dbReference>
<comment type="similarity">
    <text evidence="2 7">Belongs to the dihydrofolate reductase family.</text>
</comment>
<name>A0ABU0ND94_9MOLU</name>
<evidence type="ECO:0000313" key="10">
    <source>
        <dbReference type="Proteomes" id="UP001236620"/>
    </source>
</evidence>
<dbReference type="Proteomes" id="UP001236620">
    <property type="component" value="Unassembled WGS sequence"/>
</dbReference>
<organism evidence="9 10">
    <name type="scientific">Mycoplasma yeatsii</name>
    <dbReference type="NCBI Taxonomy" id="51365"/>
    <lineage>
        <taxon>Bacteria</taxon>
        <taxon>Bacillati</taxon>
        <taxon>Mycoplasmatota</taxon>
        <taxon>Mollicutes</taxon>
        <taxon>Mycoplasmataceae</taxon>
        <taxon>Mycoplasma</taxon>
    </lineage>
</organism>